<keyword evidence="1" id="KW-0472">Membrane</keyword>
<dbReference type="AlphaFoldDB" id="A0AAD6RWZ9"/>
<organism evidence="2 3">
    <name type="scientific">Populus alba x Populus x berolinensis</name>
    <dbReference type="NCBI Taxonomy" id="444605"/>
    <lineage>
        <taxon>Eukaryota</taxon>
        <taxon>Viridiplantae</taxon>
        <taxon>Streptophyta</taxon>
        <taxon>Embryophyta</taxon>
        <taxon>Tracheophyta</taxon>
        <taxon>Spermatophyta</taxon>
        <taxon>Magnoliopsida</taxon>
        <taxon>eudicotyledons</taxon>
        <taxon>Gunneridae</taxon>
        <taxon>Pentapetalae</taxon>
        <taxon>rosids</taxon>
        <taxon>fabids</taxon>
        <taxon>Malpighiales</taxon>
        <taxon>Salicaceae</taxon>
        <taxon>Saliceae</taxon>
        <taxon>Populus</taxon>
    </lineage>
</organism>
<dbReference type="EMBL" id="JAQIZT010000001">
    <property type="protein sequence ID" value="KAJ7015267.1"/>
    <property type="molecule type" value="Genomic_DNA"/>
</dbReference>
<feature type="transmembrane region" description="Helical" evidence="1">
    <location>
        <begin position="12"/>
        <end position="31"/>
    </location>
</feature>
<keyword evidence="3" id="KW-1185">Reference proteome</keyword>
<evidence type="ECO:0000313" key="3">
    <source>
        <dbReference type="Proteomes" id="UP001164929"/>
    </source>
</evidence>
<proteinExistence type="predicted"/>
<sequence length="92" mass="9902">MSSSHEGKLWSLVHSINSILSISLNPCFLFISKLVNCSKRIGVLRASYVSWHTSSFPPCADGNLSGKTSLSSPLCLLITNPYSSKPGTEKSS</sequence>
<accession>A0AAD6RWZ9</accession>
<reference evidence="2 3" key="1">
    <citation type="journal article" date="2023" name="Mol. Ecol. Resour.">
        <title>Chromosome-level genome assembly of a triploid poplar Populus alba 'Berolinensis'.</title>
        <authorList>
            <person name="Chen S."/>
            <person name="Yu Y."/>
            <person name="Wang X."/>
            <person name="Wang S."/>
            <person name="Zhang T."/>
            <person name="Zhou Y."/>
            <person name="He R."/>
            <person name="Meng N."/>
            <person name="Wang Y."/>
            <person name="Liu W."/>
            <person name="Liu Z."/>
            <person name="Liu J."/>
            <person name="Guo Q."/>
            <person name="Huang H."/>
            <person name="Sederoff R.R."/>
            <person name="Wang G."/>
            <person name="Qu G."/>
            <person name="Chen S."/>
        </authorList>
    </citation>
    <scope>NUCLEOTIDE SEQUENCE [LARGE SCALE GENOMIC DNA]</scope>
    <source>
        <strain evidence="2">SC-2020</strain>
    </source>
</reference>
<gene>
    <name evidence="2" type="ORF">NC653_004543</name>
</gene>
<evidence type="ECO:0000256" key="1">
    <source>
        <dbReference type="SAM" id="Phobius"/>
    </source>
</evidence>
<protein>
    <submittedName>
        <fullName evidence="2">Uncharacterized protein</fullName>
    </submittedName>
</protein>
<evidence type="ECO:0000313" key="2">
    <source>
        <dbReference type="EMBL" id="KAJ7015267.1"/>
    </source>
</evidence>
<comment type="caution">
    <text evidence="2">The sequence shown here is derived from an EMBL/GenBank/DDBJ whole genome shotgun (WGS) entry which is preliminary data.</text>
</comment>
<keyword evidence="1" id="KW-0812">Transmembrane</keyword>
<keyword evidence="1" id="KW-1133">Transmembrane helix</keyword>
<dbReference type="Proteomes" id="UP001164929">
    <property type="component" value="Chromosome 1"/>
</dbReference>
<name>A0AAD6RWZ9_9ROSI</name>